<gene>
    <name evidence="3" type="ORF">MGAL_10B065781</name>
</gene>
<name>A0A8B6D5Q8_MYTGA</name>
<keyword evidence="4" id="KW-1185">Reference proteome</keyword>
<dbReference type="GO" id="GO:0008270">
    <property type="term" value="F:zinc ion binding"/>
    <property type="evidence" value="ECO:0007669"/>
    <property type="project" value="UniProtKB-KW"/>
</dbReference>
<proteinExistence type="predicted"/>
<dbReference type="PROSITE" id="PS50157">
    <property type="entry name" value="ZINC_FINGER_C2H2_2"/>
    <property type="match status" value="1"/>
</dbReference>
<protein>
    <recommendedName>
        <fullName evidence="2">C2H2-type domain-containing protein</fullName>
    </recommendedName>
</protein>
<evidence type="ECO:0000259" key="2">
    <source>
        <dbReference type="PROSITE" id="PS50157"/>
    </source>
</evidence>
<sequence length="154" mass="17894">MYHNRGNISRKCECQQCGATFSKRSLLDELKRILGHQDVFICPVCDKGFYRKSNSESHERIHSSSKFYQFEKFIAIERRANFDRNKKSFTVLDETLEIELIHVRLPSGGIGKRCRYVDLKKTCLQIQKNDGSCCAKDIMTAKARLDGHEQWNSI</sequence>
<dbReference type="Pfam" id="PF00096">
    <property type="entry name" value="zf-C2H2"/>
    <property type="match status" value="1"/>
</dbReference>
<accession>A0A8B6D5Q8</accession>
<reference evidence="3" key="1">
    <citation type="submission" date="2018-11" db="EMBL/GenBank/DDBJ databases">
        <authorList>
            <person name="Alioto T."/>
            <person name="Alioto T."/>
        </authorList>
    </citation>
    <scope>NUCLEOTIDE SEQUENCE</scope>
</reference>
<evidence type="ECO:0000313" key="3">
    <source>
        <dbReference type="EMBL" id="VDI15560.1"/>
    </source>
</evidence>
<dbReference type="SUPFAM" id="SSF57667">
    <property type="entry name" value="beta-beta-alpha zinc fingers"/>
    <property type="match status" value="1"/>
</dbReference>
<feature type="domain" description="C2H2-type" evidence="2">
    <location>
        <begin position="40"/>
        <end position="67"/>
    </location>
</feature>
<dbReference type="Proteomes" id="UP000596742">
    <property type="component" value="Unassembled WGS sequence"/>
</dbReference>
<comment type="caution">
    <text evidence="3">The sequence shown here is derived from an EMBL/GenBank/DDBJ whole genome shotgun (WGS) entry which is preliminary data.</text>
</comment>
<dbReference type="EMBL" id="UYJE01002993">
    <property type="protein sequence ID" value="VDI15560.1"/>
    <property type="molecule type" value="Genomic_DNA"/>
</dbReference>
<evidence type="ECO:0000256" key="1">
    <source>
        <dbReference type="PROSITE-ProRule" id="PRU00042"/>
    </source>
</evidence>
<dbReference type="OrthoDB" id="654211at2759"/>
<dbReference type="InterPro" id="IPR036236">
    <property type="entry name" value="Znf_C2H2_sf"/>
</dbReference>
<dbReference type="PROSITE" id="PS00028">
    <property type="entry name" value="ZINC_FINGER_C2H2_1"/>
    <property type="match status" value="1"/>
</dbReference>
<dbReference type="AlphaFoldDB" id="A0A8B6D5Q8"/>
<dbReference type="Gene3D" id="3.30.160.60">
    <property type="entry name" value="Classic Zinc Finger"/>
    <property type="match status" value="1"/>
</dbReference>
<keyword evidence="1" id="KW-0862">Zinc</keyword>
<organism evidence="3 4">
    <name type="scientific">Mytilus galloprovincialis</name>
    <name type="common">Mediterranean mussel</name>
    <dbReference type="NCBI Taxonomy" id="29158"/>
    <lineage>
        <taxon>Eukaryota</taxon>
        <taxon>Metazoa</taxon>
        <taxon>Spiralia</taxon>
        <taxon>Lophotrochozoa</taxon>
        <taxon>Mollusca</taxon>
        <taxon>Bivalvia</taxon>
        <taxon>Autobranchia</taxon>
        <taxon>Pteriomorphia</taxon>
        <taxon>Mytilida</taxon>
        <taxon>Mytiloidea</taxon>
        <taxon>Mytilidae</taxon>
        <taxon>Mytilinae</taxon>
        <taxon>Mytilus</taxon>
    </lineage>
</organism>
<dbReference type="InterPro" id="IPR013087">
    <property type="entry name" value="Znf_C2H2_type"/>
</dbReference>
<evidence type="ECO:0000313" key="4">
    <source>
        <dbReference type="Proteomes" id="UP000596742"/>
    </source>
</evidence>
<keyword evidence="1" id="KW-0479">Metal-binding</keyword>
<keyword evidence="1" id="KW-0863">Zinc-finger</keyword>